<comment type="caution">
    <text evidence="7">The sequence shown here is derived from an EMBL/GenBank/DDBJ whole genome shotgun (WGS) entry which is preliminary data.</text>
</comment>
<evidence type="ECO:0000256" key="4">
    <source>
        <dbReference type="PIRSR" id="PIRSR031924-50"/>
    </source>
</evidence>
<dbReference type="InterPro" id="IPR002591">
    <property type="entry name" value="Phosphodiest/P_Trfase"/>
</dbReference>
<organism evidence="7 8">
    <name type="scientific">Brevundimonas nasdae</name>
    <dbReference type="NCBI Taxonomy" id="172043"/>
    <lineage>
        <taxon>Bacteria</taxon>
        <taxon>Pseudomonadati</taxon>
        <taxon>Pseudomonadota</taxon>
        <taxon>Alphaproteobacteria</taxon>
        <taxon>Caulobacterales</taxon>
        <taxon>Caulobacteraceae</taxon>
        <taxon>Brevundimonas</taxon>
    </lineage>
</organism>
<dbReference type="InterPro" id="IPR026263">
    <property type="entry name" value="Alkaline_phosphatase_prok"/>
</dbReference>
<name>A0A0B4CRP2_9CAUL</name>
<dbReference type="Proteomes" id="UP000031166">
    <property type="component" value="Unassembled WGS sequence"/>
</dbReference>
<evidence type="ECO:0000313" key="8">
    <source>
        <dbReference type="Proteomes" id="UP000031166"/>
    </source>
</evidence>
<feature type="chain" id="PRO_5002102239" evidence="6">
    <location>
        <begin position="24"/>
        <end position="567"/>
    </location>
</feature>
<dbReference type="STRING" id="172043.RM53_07645"/>
<dbReference type="PIRSF" id="PIRSF031924">
    <property type="entry name" value="Pi-irrepressible_AP"/>
    <property type="match status" value="1"/>
</dbReference>
<dbReference type="InterPro" id="IPR017850">
    <property type="entry name" value="Alkaline_phosphatase_core_sf"/>
</dbReference>
<gene>
    <name evidence="7" type="ORF">RM53_07645</name>
</gene>
<evidence type="ECO:0000256" key="2">
    <source>
        <dbReference type="ARBA" id="ARBA00022723"/>
    </source>
</evidence>
<dbReference type="GO" id="GO:0046872">
    <property type="term" value="F:metal ion binding"/>
    <property type="evidence" value="ECO:0007669"/>
    <property type="project" value="UniProtKB-KW"/>
</dbReference>
<dbReference type="PROSITE" id="PS51257">
    <property type="entry name" value="PROKAR_LIPOPROTEIN"/>
    <property type="match status" value="1"/>
</dbReference>
<proteinExistence type="predicted"/>
<reference evidence="7 8" key="1">
    <citation type="submission" date="2014-12" db="EMBL/GenBank/DDBJ databases">
        <title>Genome sequencing of Brevundimonas nasdae TPW30.</title>
        <authorList>
            <person name="Tan P.W."/>
            <person name="Chan K.-G."/>
        </authorList>
    </citation>
    <scope>NUCLEOTIDE SEQUENCE [LARGE SCALE GENOMIC DNA]</scope>
    <source>
        <strain evidence="7 8">TPW30</strain>
    </source>
</reference>
<dbReference type="SUPFAM" id="SSF53649">
    <property type="entry name" value="Alkaline phosphatase-like"/>
    <property type="match status" value="1"/>
</dbReference>
<dbReference type="Gene3D" id="3.40.720.10">
    <property type="entry name" value="Alkaline Phosphatase, subunit A"/>
    <property type="match status" value="1"/>
</dbReference>
<evidence type="ECO:0000256" key="1">
    <source>
        <dbReference type="ARBA" id="ARBA00022553"/>
    </source>
</evidence>
<dbReference type="PANTHER" id="PTHR10151:SF120">
    <property type="entry name" value="BIS(5'-ADENOSYL)-TRIPHOSPHATASE"/>
    <property type="match status" value="1"/>
</dbReference>
<dbReference type="AlphaFoldDB" id="A0A0B4CRP2"/>
<feature type="signal peptide" evidence="6">
    <location>
        <begin position="1"/>
        <end position="23"/>
    </location>
</feature>
<keyword evidence="3 6" id="KW-0732">Signal</keyword>
<accession>A0A0B4CRP2</accession>
<dbReference type="Pfam" id="PF01663">
    <property type="entry name" value="Phosphodiest"/>
    <property type="match status" value="1"/>
</dbReference>
<keyword evidence="1 4" id="KW-0597">Phosphoprotein</keyword>
<feature type="binding site" evidence="5">
    <location>
        <begin position="179"/>
        <end position="181"/>
    </location>
    <ligand>
        <name>substrate</name>
    </ligand>
</feature>
<evidence type="ECO:0000256" key="6">
    <source>
        <dbReference type="SAM" id="SignalP"/>
    </source>
</evidence>
<feature type="active site" description="Phosphothreonine intermediate" evidence="4">
    <location>
        <position position="96"/>
    </location>
</feature>
<evidence type="ECO:0000256" key="3">
    <source>
        <dbReference type="ARBA" id="ARBA00022729"/>
    </source>
</evidence>
<dbReference type="PANTHER" id="PTHR10151">
    <property type="entry name" value="ECTONUCLEOTIDE PYROPHOSPHATASE/PHOSPHODIESTERASE"/>
    <property type="match status" value="1"/>
</dbReference>
<dbReference type="CDD" id="cd16016">
    <property type="entry name" value="AP-SPAP"/>
    <property type="match status" value="1"/>
</dbReference>
<evidence type="ECO:0000313" key="7">
    <source>
        <dbReference type="EMBL" id="KIC59102.1"/>
    </source>
</evidence>
<protein>
    <submittedName>
        <fullName evidence="7">Phosphodiesterase</fullName>
    </submittedName>
</protein>
<dbReference type="GO" id="GO:0004035">
    <property type="term" value="F:alkaline phosphatase activity"/>
    <property type="evidence" value="ECO:0007669"/>
    <property type="project" value="InterPro"/>
</dbReference>
<sequence>MSLSRHVAAACLAALSIAGAACAGAPVAQPAVQGAAPQASAAALTPPKLIVTIVVDQFSANLFNQYRSRYSGGLRRLADQGLVSINGYQTHGLTETCPGHSTVLTGMHPAETGIPANDWIDGKTGKEVYCLAAPQNHLAHGRDDTDNGPVGPDQLRATTLGDWLKAVSPDSKVMAVSGKDRGAINLAGHQGQAFWFTDGFGLTTYVEPGQTAEAKLAPVAAFNRDFNAWTAATPTAWDYQNADCRALAGDWTIRGQTFHSVLPPAGLKFDTSPLLDEQTLKAAEYLLDSQKLGQGTATDMLGVSLSATDRIGHMYGTQGPEMCEQMHRLDAALGAFLDKLAQVPGGALVVLTADHGGSDFVERLHEHGYPQAHRADTDAIKGVNAALKARFNLDADPLQSGGSGWMVADADHKSLPDPLRTQVAEAAVEMLRALPDVAFAETRDRLLAEPLPDSRQPEMMTVRERMRLSTVAERSPDIQFAWTQNTTSGGRVGSTLAGHGTPWEYDRRVPIIFWWPGAKAEERFLPIRTVDIAPTLAHVIGVLAPQVEGRCIDLNGFGVAACGAAAR</sequence>
<keyword evidence="2" id="KW-0479">Metal-binding</keyword>
<feature type="binding site" evidence="5">
    <location>
        <position position="117"/>
    </location>
    <ligand>
        <name>substrate</name>
    </ligand>
</feature>
<evidence type="ECO:0000256" key="5">
    <source>
        <dbReference type="PIRSR" id="PIRSR031924-51"/>
    </source>
</evidence>
<dbReference type="Gene3D" id="3.30.1360.150">
    <property type="match status" value="1"/>
</dbReference>
<dbReference type="RefSeq" id="WP_039245742.1">
    <property type="nucleotide sequence ID" value="NZ_JWSY01000009.1"/>
</dbReference>
<dbReference type="EMBL" id="JWSY01000009">
    <property type="protein sequence ID" value="KIC59102.1"/>
    <property type="molecule type" value="Genomic_DNA"/>
</dbReference>